<dbReference type="EMBL" id="PYIX02000230">
    <property type="protein sequence ID" value="RFC81192.1"/>
    <property type="molecule type" value="Genomic_DNA"/>
</dbReference>
<name>A0A371YI94_9GAMM</name>
<dbReference type="Proteomes" id="UP000240957">
    <property type="component" value="Unassembled WGS sequence"/>
</dbReference>
<gene>
    <name evidence="2" type="ORF">C9E89_023175</name>
</gene>
<feature type="non-terminal residue" evidence="2">
    <location>
        <position position="1"/>
    </location>
</feature>
<feature type="domain" description="KTSC" evidence="1">
    <location>
        <begin position="21"/>
        <end position="75"/>
    </location>
</feature>
<dbReference type="InterPro" id="IPR025309">
    <property type="entry name" value="KTSC_dom"/>
</dbReference>
<comment type="caution">
    <text evidence="2">The sequence shown here is derived from an EMBL/GenBank/DDBJ whole genome shotgun (WGS) entry which is preliminary data.</text>
</comment>
<sequence>TANPTQLTDRVEKNLQSFNINSEKIEQVAFDGNTLQVKEHNGTITAYMFVEAQMVNNFLSSLDKDQFFQTNIENNRQYRKRVMMRGR</sequence>
<dbReference type="AlphaFoldDB" id="A0A371YI94"/>
<dbReference type="OrthoDB" id="6694761at2"/>
<protein>
    <submittedName>
        <fullName evidence="2">KTSC domain-containing protein</fullName>
    </submittedName>
</protein>
<organism evidence="2 3">
    <name type="scientific">Acinetobacter sichuanensis</name>
    <dbReference type="NCBI Taxonomy" id="2136183"/>
    <lineage>
        <taxon>Bacteria</taxon>
        <taxon>Pseudomonadati</taxon>
        <taxon>Pseudomonadota</taxon>
        <taxon>Gammaproteobacteria</taxon>
        <taxon>Moraxellales</taxon>
        <taxon>Moraxellaceae</taxon>
        <taxon>Acinetobacter</taxon>
    </lineage>
</organism>
<reference evidence="2 3" key="1">
    <citation type="submission" date="2018-08" db="EMBL/GenBank/DDBJ databases">
        <title>The draft genome of Acinetobacter sichuanensis strain WCHAc060041.</title>
        <authorList>
            <person name="Qin J."/>
            <person name="Feng Y."/>
            <person name="Zong Z."/>
        </authorList>
    </citation>
    <scope>NUCLEOTIDE SEQUENCE [LARGE SCALE GENOMIC DNA]</scope>
    <source>
        <strain evidence="2 3">WCHAc060041</strain>
    </source>
</reference>
<evidence type="ECO:0000313" key="3">
    <source>
        <dbReference type="Proteomes" id="UP000240957"/>
    </source>
</evidence>
<dbReference type="Pfam" id="PF13619">
    <property type="entry name" value="KTSC"/>
    <property type="match status" value="1"/>
</dbReference>
<proteinExistence type="predicted"/>
<dbReference type="RefSeq" id="WP_116746717.1">
    <property type="nucleotide sequence ID" value="NZ_PYIX02000230.1"/>
</dbReference>
<evidence type="ECO:0000259" key="1">
    <source>
        <dbReference type="Pfam" id="PF13619"/>
    </source>
</evidence>
<evidence type="ECO:0000313" key="2">
    <source>
        <dbReference type="EMBL" id="RFC81192.1"/>
    </source>
</evidence>
<accession>A0A371YI94</accession>